<evidence type="ECO:0000313" key="5">
    <source>
        <dbReference type="Proteomes" id="UP000504603"/>
    </source>
</evidence>
<dbReference type="GO" id="GO:0046872">
    <property type="term" value="F:metal ion binding"/>
    <property type="evidence" value="ECO:0007669"/>
    <property type="project" value="UniProtKB-KW"/>
</dbReference>
<keyword evidence="1" id="KW-0489">Methyltransferase</keyword>
<name>A0A6J1BS51_MOMCH</name>
<evidence type="ECO:0000256" key="1">
    <source>
        <dbReference type="ARBA" id="ARBA00022603"/>
    </source>
</evidence>
<keyword evidence="5" id="KW-1185">Reference proteome</keyword>
<dbReference type="AlphaFoldDB" id="A0A6J1BS51"/>
<sequence length="361" mass="41434">MLHVNGGMGDTSYATNSLLQRKVISMTWPIAKEAITDFFCTHNFPTTLTMVDLGCSYGQNTLMFVSNLIKQVEQNIREERPLEYQIFFNDLYGNDFNTIFRSLPSFLQHLKTQIGPDFGPCFFNGVPGSFYGRLFPVKSVHFFHSSYSLHWLSQVPEGIENNKGNIFMGSTSPRSVLEAYYRQFRKDFSMFLRCRAEELVIGGRMVLTIVGRTSGDPANKECSYVWEFFTLALNSMVVEGIVEEEKVNSFNIPNYMPSPLEVKVEVLNEGSFTINRLEVSRIDWNFQDNGIESNTSSMFMDDYGYDFVKCVRSVVEPLIIHHFGEAIMDELFCRYRKIAADHMSTEKIEFVNLTISLTKIN</sequence>
<dbReference type="OrthoDB" id="1523883at2759"/>
<dbReference type="Proteomes" id="UP000504603">
    <property type="component" value="Unplaced"/>
</dbReference>
<organism evidence="5 6">
    <name type="scientific">Momordica charantia</name>
    <name type="common">Bitter gourd</name>
    <name type="synonym">Balsam pear</name>
    <dbReference type="NCBI Taxonomy" id="3673"/>
    <lineage>
        <taxon>Eukaryota</taxon>
        <taxon>Viridiplantae</taxon>
        <taxon>Streptophyta</taxon>
        <taxon>Embryophyta</taxon>
        <taxon>Tracheophyta</taxon>
        <taxon>Spermatophyta</taxon>
        <taxon>Magnoliopsida</taxon>
        <taxon>eudicotyledons</taxon>
        <taxon>Gunneridae</taxon>
        <taxon>Pentapetalae</taxon>
        <taxon>rosids</taxon>
        <taxon>fabids</taxon>
        <taxon>Cucurbitales</taxon>
        <taxon>Cucurbitaceae</taxon>
        <taxon>Momordiceae</taxon>
        <taxon>Momordica</taxon>
    </lineage>
</organism>
<evidence type="ECO:0000256" key="4">
    <source>
        <dbReference type="ARBA" id="ARBA00022842"/>
    </source>
</evidence>
<keyword evidence="4" id="KW-0460">Magnesium</keyword>
<evidence type="ECO:0000256" key="3">
    <source>
        <dbReference type="ARBA" id="ARBA00022723"/>
    </source>
</evidence>
<dbReference type="GeneID" id="111005262"/>
<accession>A0A6J1BS51</accession>
<dbReference type="Pfam" id="PF03492">
    <property type="entry name" value="Methyltransf_7"/>
    <property type="match status" value="1"/>
</dbReference>
<dbReference type="RefSeq" id="XP_022132391.1">
    <property type="nucleotide sequence ID" value="XM_022276699.1"/>
</dbReference>
<reference evidence="6" key="1">
    <citation type="submission" date="2025-08" db="UniProtKB">
        <authorList>
            <consortium name="RefSeq"/>
        </authorList>
    </citation>
    <scope>IDENTIFICATION</scope>
    <source>
        <strain evidence="6">OHB3-1</strain>
    </source>
</reference>
<dbReference type="PANTHER" id="PTHR31009">
    <property type="entry name" value="S-ADENOSYL-L-METHIONINE:CARBOXYL METHYLTRANSFERASE FAMILY PROTEIN"/>
    <property type="match status" value="1"/>
</dbReference>
<keyword evidence="3" id="KW-0479">Metal-binding</keyword>
<dbReference type="GO" id="GO:0032259">
    <property type="term" value="P:methylation"/>
    <property type="evidence" value="ECO:0007669"/>
    <property type="project" value="UniProtKB-KW"/>
</dbReference>
<evidence type="ECO:0000256" key="2">
    <source>
        <dbReference type="ARBA" id="ARBA00022679"/>
    </source>
</evidence>
<dbReference type="InterPro" id="IPR005299">
    <property type="entry name" value="MeTrfase_7"/>
</dbReference>
<dbReference type="InterPro" id="IPR029063">
    <property type="entry name" value="SAM-dependent_MTases_sf"/>
</dbReference>
<dbReference type="KEGG" id="mcha:111005262"/>
<dbReference type="SUPFAM" id="SSF53335">
    <property type="entry name" value="S-adenosyl-L-methionine-dependent methyltransferases"/>
    <property type="match status" value="1"/>
</dbReference>
<dbReference type="Gene3D" id="3.40.50.150">
    <property type="entry name" value="Vaccinia Virus protein VP39"/>
    <property type="match status" value="1"/>
</dbReference>
<dbReference type="GO" id="GO:0008168">
    <property type="term" value="F:methyltransferase activity"/>
    <property type="evidence" value="ECO:0007669"/>
    <property type="project" value="UniProtKB-KW"/>
</dbReference>
<proteinExistence type="predicted"/>
<protein>
    <submittedName>
        <fullName evidence="6">Salicylate carboxymethyltransferase-like</fullName>
    </submittedName>
</protein>
<keyword evidence="2" id="KW-0808">Transferase</keyword>
<gene>
    <name evidence="6" type="primary">LOC111005262</name>
</gene>
<dbReference type="Gene3D" id="1.10.1200.270">
    <property type="entry name" value="Methyltransferase, alpha-helical capping domain"/>
    <property type="match status" value="1"/>
</dbReference>
<evidence type="ECO:0000313" key="6">
    <source>
        <dbReference type="RefSeq" id="XP_022132391.1"/>
    </source>
</evidence>
<dbReference type="InterPro" id="IPR042086">
    <property type="entry name" value="MeTrfase_capping"/>
</dbReference>